<evidence type="ECO:0000259" key="1">
    <source>
        <dbReference type="Pfam" id="PF02464"/>
    </source>
</evidence>
<protein>
    <submittedName>
        <fullName evidence="2">ADP-ribose pyrophosphatase of COG1058 family / Nicotinamide-nucleotide amidase</fullName>
        <ecNumber evidence="2">3.5.1.42</ecNumber>
        <ecNumber evidence="2">3.6.1.13</ecNumber>
    </submittedName>
</protein>
<keyword evidence="2" id="KW-0378">Hydrolase</keyword>
<dbReference type="Pfam" id="PF02464">
    <property type="entry name" value="CinA"/>
    <property type="match status" value="1"/>
</dbReference>
<dbReference type="InterPro" id="IPR008136">
    <property type="entry name" value="CinA_C"/>
</dbReference>
<feature type="domain" description="CinA C-terminal" evidence="1">
    <location>
        <begin position="45"/>
        <end position="190"/>
    </location>
</feature>
<reference evidence="2" key="1">
    <citation type="submission" date="2020-02" db="EMBL/GenBank/DDBJ databases">
        <authorList>
            <person name="Meier V. D."/>
        </authorList>
    </citation>
    <scope>NUCLEOTIDE SEQUENCE</scope>
    <source>
        <strain evidence="2">AVDCRST_MAG19</strain>
    </source>
</reference>
<dbReference type="AlphaFoldDB" id="A0A6J4UDD9"/>
<dbReference type="GO" id="GO:0047631">
    <property type="term" value="F:ADP-ribose diphosphatase activity"/>
    <property type="evidence" value="ECO:0007669"/>
    <property type="project" value="UniProtKB-EC"/>
</dbReference>
<dbReference type="EMBL" id="CADCWL010000011">
    <property type="protein sequence ID" value="CAA9545406.1"/>
    <property type="molecule type" value="Genomic_DNA"/>
</dbReference>
<proteinExistence type="predicted"/>
<dbReference type="EC" id="3.5.1.42" evidence="2"/>
<dbReference type="EC" id="3.6.1.13" evidence="2"/>
<dbReference type="InterPro" id="IPR036653">
    <property type="entry name" value="CinA-like_C"/>
</dbReference>
<evidence type="ECO:0000313" key="2">
    <source>
        <dbReference type="EMBL" id="CAA9545406.1"/>
    </source>
</evidence>
<dbReference type="Gene3D" id="3.90.950.20">
    <property type="entry name" value="CinA-like"/>
    <property type="match status" value="1"/>
</dbReference>
<organism evidence="2">
    <name type="scientific">uncultured Thermomicrobiales bacterium</name>
    <dbReference type="NCBI Taxonomy" id="1645740"/>
    <lineage>
        <taxon>Bacteria</taxon>
        <taxon>Pseudomonadati</taxon>
        <taxon>Thermomicrobiota</taxon>
        <taxon>Thermomicrobia</taxon>
        <taxon>Thermomicrobiales</taxon>
        <taxon>environmental samples</taxon>
    </lineage>
</organism>
<sequence>MRPTMNRVVHFVIGHITLGRGAPVVVESMPPLEQSAESEAPERRLGKLLAPEERLTVAAAESCSGGEVAHRITAVAGSSAYFLGSVVAYANSAKRDLLGVPDAVLVNEGAVSGACAAAMAEGARRAFGADVAVATTGIAGPGGATARKPVGLVYLAIAGPRRTVVREHRFPGDRAAIVVATAEAALLLLLDGVGDALADRSLR</sequence>
<name>A0A6J4UDD9_9BACT</name>
<dbReference type="GO" id="GO:0019159">
    <property type="term" value="F:nicotinamide-nucleotide amidase activity"/>
    <property type="evidence" value="ECO:0007669"/>
    <property type="project" value="UniProtKB-EC"/>
</dbReference>
<accession>A0A6J4UDD9</accession>
<dbReference type="NCBIfam" id="TIGR00199">
    <property type="entry name" value="PncC_domain"/>
    <property type="match status" value="1"/>
</dbReference>
<dbReference type="SUPFAM" id="SSF142433">
    <property type="entry name" value="CinA-like"/>
    <property type="match status" value="1"/>
</dbReference>
<gene>
    <name evidence="2" type="ORF">AVDCRST_MAG19-422</name>
</gene>